<reference evidence="2" key="1">
    <citation type="submission" date="2020-05" db="EMBL/GenBank/DDBJ databases">
        <title>Mycena genomes resolve the evolution of fungal bioluminescence.</title>
        <authorList>
            <person name="Tsai I.J."/>
        </authorList>
    </citation>
    <scope>NUCLEOTIDE SEQUENCE</scope>
    <source>
        <strain evidence="2">CCC161011</strain>
    </source>
</reference>
<dbReference type="AlphaFoldDB" id="A0A8H6XSU4"/>
<feature type="compositionally biased region" description="Basic residues" evidence="1">
    <location>
        <begin position="216"/>
        <end position="231"/>
    </location>
</feature>
<protein>
    <submittedName>
        <fullName evidence="2">Uncharacterized protein</fullName>
    </submittedName>
</protein>
<keyword evidence="3" id="KW-1185">Reference proteome</keyword>
<sequence>MSILESTIRLSALWNTVVKIKPEFTFPPSDPDPLHHFSTRNRCFVNNFSSYTSINSLASSKRLPVGTGTPRKPSNKDRACCCACHDPVPASPAIQTSTPVQGSTKRTRFEEVGAHFHVVCIIYMLLPIRALLSIEGNPPFMTGLRPSEKSSLPFANLNLRFLRGVKGYDVERSIAVSEMGELSIRVGPVKVETRTGTYSRIKASFKSWSTPSQAARLKRPTRPQPKVKKSVGSKEAIDAHRPKGVLAQPMAGCTTEKAADSSFLSMSGRAEKTVGRRLRRVDGSIVSANRFGWVLGSSRKSGKGSYSMKSVAARPEANAATNCITSPPRPRASLINLSPIMEDVHSFPSVGDLNSNFDTFSMLGGDPDQNTTDGRYQDEEYQDGDSRNFDHMNLSGSFVLQSTSWRDISRARHSETNGEESVPALVLTFPTPEPPKSPVFAPQSPFMVHKFAPAMALGTSASSSTGGGQQISRLAVPALPRCTHCGFGFGLDLDDLEMPLNSNPCRFCETQWLACKMWYQAKGSSSLLEPCPVRPAESSASSRAIVGKLGLPIGNHRGLGLDAADELGQLNTKVAEGCSNVIVNDRTRTTKRTAVTVWKKITRLFGTQERVRAADKYSRQVDNMKADPERRRREWISAGLDHQHSCQ</sequence>
<feature type="region of interest" description="Disordered" evidence="1">
    <location>
        <begin position="210"/>
        <end position="237"/>
    </location>
</feature>
<accession>A0A8H6XSU4</accession>
<evidence type="ECO:0000313" key="2">
    <source>
        <dbReference type="EMBL" id="KAF7347460.1"/>
    </source>
</evidence>
<organism evidence="2 3">
    <name type="scientific">Mycena venus</name>
    <dbReference type="NCBI Taxonomy" id="2733690"/>
    <lineage>
        <taxon>Eukaryota</taxon>
        <taxon>Fungi</taxon>
        <taxon>Dikarya</taxon>
        <taxon>Basidiomycota</taxon>
        <taxon>Agaricomycotina</taxon>
        <taxon>Agaricomycetes</taxon>
        <taxon>Agaricomycetidae</taxon>
        <taxon>Agaricales</taxon>
        <taxon>Marasmiineae</taxon>
        <taxon>Mycenaceae</taxon>
        <taxon>Mycena</taxon>
    </lineage>
</organism>
<evidence type="ECO:0000313" key="3">
    <source>
        <dbReference type="Proteomes" id="UP000620124"/>
    </source>
</evidence>
<name>A0A8H6XSU4_9AGAR</name>
<gene>
    <name evidence="2" type="ORF">MVEN_01502000</name>
</gene>
<comment type="caution">
    <text evidence="2">The sequence shown here is derived from an EMBL/GenBank/DDBJ whole genome shotgun (WGS) entry which is preliminary data.</text>
</comment>
<evidence type="ECO:0000256" key="1">
    <source>
        <dbReference type="SAM" id="MobiDB-lite"/>
    </source>
</evidence>
<dbReference type="OrthoDB" id="2954746at2759"/>
<dbReference type="Proteomes" id="UP000620124">
    <property type="component" value="Unassembled WGS sequence"/>
</dbReference>
<proteinExistence type="predicted"/>
<dbReference type="EMBL" id="JACAZI010000012">
    <property type="protein sequence ID" value="KAF7347460.1"/>
    <property type="molecule type" value="Genomic_DNA"/>
</dbReference>